<dbReference type="GO" id="GO:0000150">
    <property type="term" value="F:DNA strand exchange activity"/>
    <property type="evidence" value="ECO:0007669"/>
    <property type="project" value="InterPro"/>
</dbReference>
<dbReference type="GO" id="GO:0003677">
    <property type="term" value="F:DNA binding"/>
    <property type="evidence" value="ECO:0007669"/>
    <property type="project" value="InterPro"/>
</dbReference>
<dbReference type="Gene3D" id="1.10.10.60">
    <property type="entry name" value="Homeodomain-like"/>
    <property type="match status" value="1"/>
</dbReference>
<name>A0A366LJA4_9ACTN</name>
<sequence length="57" mass="6391">MGGRPPALTPQQIEQARQLRDSGISMTIIAKRFKVSRATLYRHLDWNGEPTAANNVK</sequence>
<dbReference type="InterPro" id="IPR006120">
    <property type="entry name" value="Resolvase_HTH_dom"/>
</dbReference>
<dbReference type="SUPFAM" id="SSF46689">
    <property type="entry name" value="Homeodomain-like"/>
    <property type="match status" value="1"/>
</dbReference>
<organism evidence="2 3">
    <name type="scientific">Spongiactinospora rosea</name>
    <dbReference type="NCBI Taxonomy" id="2248750"/>
    <lineage>
        <taxon>Bacteria</taxon>
        <taxon>Bacillati</taxon>
        <taxon>Actinomycetota</taxon>
        <taxon>Actinomycetes</taxon>
        <taxon>Streptosporangiales</taxon>
        <taxon>Streptosporangiaceae</taxon>
        <taxon>Spongiactinospora</taxon>
    </lineage>
</organism>
<evidence type="ECO:0000313" key="3">
    <source>
        <dbReference type="Proteomes" id="UP000253303"/>
    </source>
</evidence>
<accession>A0A366LJA4</accession>
<protein>
    <recommendedName>
        <fullName evidence="1">Resolvase HTH domain-containing protein</fullName>
    </recommendedName>
</protein>
<feature type="domain" description="Resolvase HTH" evidence="1">
    <location>
        <begin position="3"/>
        <end position="43"/>
    </location>
</feature>
<comment type="caution">
    <text evidence="2">The sequence shown here is derived from an EMBL/GenBank/DDBJ whole genome shotgun (WGS) entry which is preliminary data.</text>
</comment>
<evidence type="ECO:0000259" key="1">
    <source>
        <dbReference type="Pfam" id="PF02796"/>
    </source>
</evidence>
<dbReference type="OrthoDB" id="3405463at2"/>
<dbReference type="CDD" id="cd00569">
    <property type="entry name" value="HTH_Hin_like"/>
    <property type="match status" value="1"/>
</dbReference>
<dbReference type="InterPro" id="IPR009057">
    <property type="entry name" value="Homeodomain-like_sf"/>
</dbReference>
<dbReference type="AlphaFoldDB" id="A0A366LJA4"/>
<gene>
    <name evidence="2" type="ORF">DP939_43075</name>
</gene>
<reference evidence="2 3" key="1">
    <citation type="submission" date="2018-06" db="EMBL/GenBank/DDBJ databases">
        <title>Sphaerisporangium craniellae sp. nov., isolated from a marine sponge in the South China Sea.</title>
        <authorList>
            <person name="Li L."/>
        </authorList>
    </citation>
    <scope>NUCLEOTIDE SEQUENCE [LARGE SCALE GENOMIC DNA]</scope>
    <source>
        <strain evidence="2 3">LHW63015</strain>
    </source>
</reference>
<dbReference type="EMBL" id="QMEY01000041">
    <property type="protein sequence ID" value="RBQ13966.1"/>
    <property type="molecule type" value="Genomic_DNA"/>
</dbReference>
<dbReference type="Proteomes" id="UP000253303">
    <property type="component" value="Unassembled WGS sequence"/>
</dbReference>
<dbReference type="Pfam" id="PF02796">
    <property type="entry name" value="HTH_7"/>
    <property type="match status" value="1"/>
</dbReference>
<evidence type="ECO:0000313" key="2">
    <source>
        <dbReference type="EMBL" id="RBQ13966.1"/>
    </source>
</evidence>
<keyword evidence="3" id="KW-1185">Reference proteome</keyword>
<proteinExistence type="predicted"/>